<reference evidence="4 5" key="1">
    <citation type="journal article" date="2011" name="Science">
        <title>The ecoresponsive genome of Daphnia pulex.</title>
        <authorList>
            <person name="Colbourne J.K."/>
            <person name="Pfrender M.E."/>
            <person name="Gilbert D."/>
            <person name="Thomas W.K."/>
            <person name="Tucker A."/>
            <person name="Oakley T.H."/>
            <person name="Tokishita S."/>
            <person name="Aerts A."/>
            <person name="Arnold G.J."/>
            <person name="Basu M.K."/>
            <person name="Bauer D.J."/>
            <person name="Caceres C.E."/>
            <person name="Carmel L."/>
            <person name="Casola C."/>
            <person name="Choi J.H."/>
            <person name="Detter J.C."/>
            <person name="Dong Q."/>
            <person name="Dusheyko S."/>
            <person name="Eads B.D."/>
            <person name="Frohlich T."/>
            <person name="Geiler-Samerotte K.A."/>
            <person name="Gerlach D."/>
            <person name="Hatcher P."/>
            <person name="Jogdeo S."/>
            <person name="Krijgsveld J."/>
            <person name="Kriventseva E.V."/>
            <person name="Kultz D."/>
            <person name="Laforsch C."/>
            <person name="Lindquist E."/>
            <person name="Lopez J."/>
            <person name="Manak J.R."/>
            <person name="Muller J."/>
            <person name="Pangilinan J."/>
            <person name="Patwardhan R.P."/>
            <person name="Pitluck S."/>
            <person name="Pritham E.J."/>
            <person name="Rechtsteiner A."/>
            <person name="Rho M."/>
            <person name="Rogozin I.B."/>
            <person name="Sakarya O."/>
            <person name="Salamov A."/>
            <person name="Schaack S."/>
            <person name="Shapiro H."/>
            <person name="Shiga Y."/>
            <person name="Skalitzky C."/>
            <person name="Smith Z."/>
            <person name="Souvorov A."/>
            <person name="Sung W."/>
            <person name="Tang Z."/>
            <person name="Tsuchiya D."/>
            <person name="Tu H."/>
            <person name="Vos H."/>
            <person name="Wang M."/>
            <person name="Wolf Y.I."/>
            <person name="Yamagata H."/>
            <person name="Yamada T."/>
            <person name="Ye Y."/>
            <person name="Shaw J.R."/>
            <person name="Andrews J."/>
            <person name="Crease T.J."/>
            <person name="Tang H."/>
            <person name="Lucas S.M."/>
            <person name="Robertson H.M."/>
            <person name="Bork P."/>
            <person name="Koonin E.V."/>
            <person name="Zdobnov E.M."/>
            <person name="Grigoriev I.V."/>
            <person name="Lynch M."/>
            <person name="Boore J.L."/>
        </authorList>
    </citation>
    <scope>NUCLEOTIDE SEQUENCE [LARGE SCALE GENOMIC DNA]</scope>
</reference>
<dbReference type="Proteomes" id="UP000000305">
    <property type="component" value="Unassembled WGS sequence"/>
</dbReference>
<dbReference type="PhylomeDB" id="E9I2E4"/>
<evidence type="ECO:0000259" key="3">
    <source>
        <dbReference type="Pfam" id="PF13359"/>
    </source>
</evidence>
<evidence type="ECO:0000256" key="1">
    <source>
        <dbReference type="ARBA" id="ARBA00001968"/>
    </source>
</evidence>
<name>E9I2E4_DAPPU</name>
<proteinExistence type="predicted"/>
<dbReference type="OrthoDB" id="6332927at2759"/>
<dbReference type="InParanoid" id="E9I2E4"/>
<evidence type="ECO:0000313" key="5">
    <source>
        <dbReference type="Proteomes" id="UP000000305"/>
    </source>
</evidence>
<dbReference type="AlphaFoldDB" id="E9I2E4"/>
<feature type="non-terminal residue" evidence="4">
    <location>
        <position position="1"/>
    </location>
</feature>
<organism evidence="4 5">
    <name type="scientific">Daphnia pulex</name>
    <name type="common">Water flea</name>
    <dbReference type="NCBI Taxonomy" id="6669"/>
    <lineage>
        <taxon>Eukaryota</taxon>
        <taxon>Metazoa</taxon>
        <taxon>Ecdysozoa</taxon>
        <taxon>Arthropoda</taxon>
        <taxon>Crustacea</taxon>
        <taxon>Branchiopoda</taxon>
        <taxon>Diplostraca</taxon>
        <taxon>Cladocera</taxon>
        <taxon>Anomopoda</taxon>
        <taxon>Daphniidae</taxon>
        <taxon>Daphnia</taxon>
    </lineage>
</organism>
<dbReference type="EMBL" id="GL734070">
    <property type="protein sequence ID" value="EFX61836.1"/>
    <property type="molecule type" value="Genomic_DNA"/>
</dbReference>
<protein>
    <recommendedName>
        <fullName evidence="3">DDE Tnp4 domain-containing protein</fullName>
    </recommendedName>
</protein>
<comment type="cofactor">
    <cofactor evidence="1">
        <name>a divalent metal cation</name>
        <dbReference type="ChEBI" id="CHEBI:60240"/>
    </cofactor>
</comment>
<gene>
    <name evidence="4" type="ORF">DAPPUDRAFT_120883</name>
</gene>
<dbReference type="PRINTS" id="PR02086">
    <property type="entry name" value="PUTNUCHARBI1"/>
</dbReference>
<evidence type="ECO:0000256" key="2">
    <source>
        <dbReference type="ARBA" id="ARBA00022723"/>
    </source>
</evidence>
<keyword evidence="5" id="KW-1185">Reference proteome</keyword>
<feature type="domain" description="DDE Tnp4" evidence="3">
    <location>
        <begin position="2"/>
        <end position="88"/>
    </location>
</feature>
<dbReference type="InterPro" id="IPR026103">
    <property type="entry name" value="HARBI1_animal"/>
</dbReference>
<evidence type="ECO:0000313" key="4">
    <source>
        <dbReference type="EMBL" id="EFX61836.1"/>
    </source>
</evidence>
<dbReference type="InterPro" id="IPR027806">
    <property type="entry name" value="HARBI1_dom"/>
</dbReference>
<keyword evidence="2" id="KW-0479">Metal-binding</keyword>
<dbReference type="HOGENOM" id="CLU_1998191_0_0_1"/>
<dbReference type="KEGG" id="dpx:DAPPUDRAFT_120883"/>
<dbReference type="Pfam" id="PF13359">
    <property type="entry name" value="DDE_Tnp_4"/>
    <property type="match status" value="1"/>
</dbReference>
<accession>E9I2E4</accession>
<sequence length="125" mass="14006">AIDATYIRLANHPQEEGTSYINRKGFPGVSLQVVCDANRRILDASTGWPSSMQDSRIFRKSFIGRHVDMLLADTDYILLADGGYTFRLVFSTLHVAHVNVPCRNNTEDGLYQMTISLRDGTILTI</sequence>
<dbReference type="GO" id="GO:0046872">
    <property type="term" value="F:metal ion binding"/>
    <property type="evidence" value="ECO:0007669"/>
    <property type="project" value="UniProtKB-KW"/>
</dbReference>